<evidence type="ECO:0000313" key="2">
    <source>
        <dbReference type="Proteomes" id="UP000185192"/>
    </source>
</evidence>
<name>A0A1N6CZ76_9SPHN</name>
<sequence>MSTVLITGANRGIGLEMARQYADNGWEVIGTARQADAADELNTIAGAETMELDVADEASVQKLAEALGDRPVDLFINNAGIYGPADFDRSGWLDLFNVNVVAPVELASSLKDNVARSGQKKMVVLSSQVGSIAENDTGSMMYYRSSKAAVNQAWKSLALQWQNDGLTLAMLHPGWVQTDMGGPQAPLSPEESVSGLRQVIDGLAPAQTGHFYNYDGREIPW</sequence>
<dbReference type="SUPFAM" id="SSF51735">
    <property type="entry name" value="NAD(P)-binding Rossmann-fold domains"/>
    <property type="match status" value="1"/>
</dbReference>
<protein>
    <submittedName>
        <fullName evidence="1">Short-chain dehydrogenase</fullName>
    </submittedName>
</protein>
<dbReference type="AlphaFoldDB" id="A0A1N6CZ76"/>
<dbReference type="PRINTS" id="PR00081">
    <property type="entry name" value="GDHRDH"/>
</dbReference>
<dbReference type="InterPro" id="IPR036291">
    <property type="entry name" value="NAD(P)-bd_dom_sf"/>
</dbReference>
<proteinExistence type="predicted"/>
<dbReference type="InterPro" id="IPR052184">
    <property type="entry name" value="SDR_enzymes"/>
</dbReference>
<dbReference type="Gene3D" id="3.40.50.720">
    <property type="entry name" value="NAD(P)-binding Rossmann-like Domain"/>
    <property type="match status" value="1"/>
</dbReference>
<gene>
    <name evidence="1" type="ORF">SAMN02745824_1289</name>
</gene>
<dbReference type="PANTHER" id="PTHR45458">
    <property type="entry name" value="SHORT-CHAIN DEHYDROGENASE/REDUCTASE SDR"/>
    <property type="match status" value="1"/>
</dbReference>
<dbReference type="Pfam" id="PF00106">
    <property type="entry name" value="adh_short"/>
    <property type="match status" value="1"/>
</dbReference>
<evidence type="ECO:0000313" key="1">
    <source>
        <dbReference type="EMBL" id="SIN63766.1"/>
    </source>
</evidence>
<reference evidence="2" key="1">
    <citation type="submission" date="2016-11" db="EMBL/GenBank/DDBJ databases">
        <authorList>
            <person name="Varghese N."/>
            <person name="Submissions S."/>
        </authorList>
    </citation>
    <scope>NUCLEOTIDE SEQUENCE [LARGE SCALE GENOMIC DNA]</scope>
    <source>
        <strain evidence="2">DSM 22363</strain>
    </source>
</reference>
<accession>A0A1N6CZ76</accession>
<dbReference type="OrthoDB" id="9785826at2"/>
<keyword evidence="2" id="KW-1185">Reference proteome</keyword>
<organism evidence="1 2">
    <name type="scientific">Parasphingorhabdus marina DSM 22363</name>
    <dbReference type="NCBI Taxonomy" id="1123272"/>
    <lineage>
        <taxon>Bacteria</taxon>
        <taxon>Pseudomonadati</taxon>
        <taxon>Pseudomonadota</taxon>
        <taxon>Alphaproteobacteria</taxon>
        <taxon>Sphingomonadales</taxon>
        <taxon>Sphingomonadaceae</taxon>
        <taxon>Parasphingorhabdus</taxon>
    </lineage>
</organism>
<dbReference type="Proteomes" id="UP000185192">
    <property type="component" value="Unassembled WGS sequence"/>
</dbReference>
<dbReference type="CDD" id="cd05325">
    <property type="entry name" value="carb_red_sniffer_like_SDR_c"/>
    <property type="match status" value="1"/>
</dbReference>
<dbReference type="RefSeq" id="WP_074204222.1">
    <property type="nucleotide sequence ID" value="NZ_FSQW01000001.1"/>
</dbReference>
<dbReference type="STRING" id="1123272.SAMN02745824_1289"/>
<dbReference type="EMBL" id="FSQW01000001">
    <property type="protein sequence ID" value="SIN63766.1"/>
    <property type="molecule type" value="Genomic_DNA"/>
</dbReference>
<dbReference type="InterPro" id="IPR002347">
    <property type="entry name" value="SDR_fam"/>
</dbReference>
<dbReference type="GO" id="GO:0016616">
    <property type="term" value="F:oxidoreductase activity, acting on the CH-OH group of donors, NAD or NADP as acceptor"/>
    <property type="evidence" value="ECO:0007669"/>
    <property type="project" value="TreeGrafter"/>
</dbReference>
<dbReference type="PANTHER" id="PTHR45458:SF1">
    <property type="entry name" value="SHORT CHAIN DEHYDROGENASE"/>
    <property type="match status" value="1"/>
</dbReference>